<gene>
    <name evidence="7" type="ORF">AA309_18075</name>
</gene>
<dbReference type="EMBL" id="LCYG01000045">
    <property type="protein sequence ID" value="KLK91782.1"/>
    <property type="molecule type" value="Genomic_DNA"/>
</dbReference>
<organism evidence="7 8">
    <name type="scientific">Microvirga vignae</name>
    <dbReference type="NCBI Taxonomy" id="1225564"/>
    <lineage>
        <taxon>Bacteria</taxon>
        <taxon>Pseudomonadati</taxon>
        <taxon>Pseudomonadota</taxon>
        <taxon>Alphaproteobacteria</taxon>
        <taxon>Hyphomicrobiales</taxon>
        <taxon>Methylobacteriaceae</taxon>
        <taxon>Microvirga</taxon>
    </lineage>
</organism>
<evidence type="ECO:0000256" key="4">
    <source>
        <dbReference type="ARBA" id="ARBA00022989"/>
    </source>
</evidence>
<evidence type="ECO:0000256" key="5">
    <source>
        <dbReference type="ARBA" id="ARBA00023136"/>
    </source>
</evidence>
<sequence length="315" mass="33902">MRKIWKPLIAVVAIGLAAFLLYRTLSRYSIDQLLEAVLAIPVARLGAAGAFAAASYVCLSGFDYFALRYVGRPQPYYRAAWASFTSLSLGHNIGLAFLSSGAVRYRFYARWGLSAEQVAKIILFCGITVGLGLMVLGGAALLLRSSLAIEITGLSKPVVIVLGLACLAIPALYLVLSAFVRKPLRIRRWALEMPPLRLAIGQIIIGSVNFACVAACLHQALAAVTDVAYMGVASVYVIANTTALISHVPGGLGVIESVVMYLLPGQDLIGPLLVFRFVYFLIPLCIGSVVFGLTELLYRRRNQAHASRSEAPVRA</sequence>
<feature type="transmembrane region" description="Helical" evidence="6">
    <location>
        <begin position="154"/>
        <end position="176"/>
    </location>
</feature>
<feature type="transmembrane region" description="Helical" evidence="6">
    <location>
        <begin position="118"/>
        <end position="142"/>
    </location>
</feature>
<dbReference type="STRING" id="1225564.AA309_18075"/>
<evidence type="ECO:0000256" key="6">
    <source>
        <dbReference type="SAM" id="Phobius"/>
    </source>
</evidence>
<evidence type="ECO:0000256" key="3">
    <source>
        <dbReference type="ARBA" id="ARBA00022692"/>
    </source>
</evidence>
<keyword evidence="3 6" id="KW-0812">Transmembrane</keyword>
<evidence type="ECO:0000313" key="8">
    <source>
        <dbReference type="Proteomes" id="UP000035489"/>
    </source>
</evidence>
<dbReference type="Proteomes" id="UP000035489">
    <property type="component" value="Unassembled WGS sequence"/>
</dbReference>
<dbReference type="Pfam" id="PF03706">
    <property type="entry name" value="LPG_synthase_TM"/>
    <property type="match status" value="1"/>
</dbReference>
<dbReference type="AlphaFoldDB" id="A0A0H1RGM5"/>
<evidence type="ECO:0000256" key="1">
    <source>
        <dbReference type="ARBA" id="ARBA00004651"/>
    </source>
</evidence>
<dbReference type="RefSeq" id="WP_047190413.1">
    <property type="nucleotide sequence ID" value="NZ_LCYG01000045.1"/>
</dbReference>
<feature type="transmembrane region" description="Helical" evidence="6">
    <location>
        <begin position="42"/>
        <end position="67"/>
    </location>
</feature>
<keyword evidence="8" id="KW-1185">Reference proteome</keyword>
<protein>
    <submittedName>
        <fullName evidence="7">Membrane protein</fullName>
    </submittedName>
</protein>
<accession>A0A0H1RGM5</accession>
<reference evidence="7 8" key="1">
    <citation type="submission" date="2015-05" db="EMBL/GenBank/DDBJ databases">
        <title>Draft genome sequence of Microvirga vignae strain BR3299, a novel nitrogen fixing bacteria isolated from Brazil semi-aired region.</title>
        <authorList>
            <person name="Zilli J.E."/>
            <person name="Passos S.R."/>
            <person name="Leite J."/>
            <person name="Baldani J.I."/>
            <person name="Xavier G.R."/>
            <person name="Rumjaneck N.G."/>
            <person name="Simoes-Araujo J.L."/>
        </authorList>
    </citation>
    <scope>NUCLEOTIDE SEQUENCE [LARGE SCALE GENOMIC DNA]</scope>
    <source>
        <strain evidence="7 8">BR3299</strain>
    </source>
</reference>
<dbReference type="InterPro" id="IPR022791">
    <property type="entry name" value="L-PG_synthase/AglD"/>
</dbReference>
<feature type="transmembrane region" description="Helical" evidence="6">
    <location>
        <begin position="196"/>
        <end position="217"/>
    </location>
</feature>
<evidence type="ECO:0000313" key="7">
    <source>
        <dbReference type="EMBL" id="KLK91782.1"/>
    </source>
</evidence>
<evidence type="ECO:0000256" key="2">
    <source>
        <dbReference type="ARBA" id="ARBA00022475"/>
    </source>
</evidence>
<keyword evidence="4 6" id="KW-1133">Transmembrane helix</keyword>
<comment type="caution">
    <text evidence="7">The sequence shown here is derived from an EMBL/GenBank/DDBJ whole genome shotgun (WGS) entry which is preliminary data.</text>
</comment>
<dbReference type="OrthoDB" id="145485at2"/>
<keyword evidence="2" id="KW-1003">Cell membrane</keyword>
<comment type="subcellular location">
    <subcellularLocation>
        <location evidence="1">Cell membrane</location>
        <topology evidence="1">Multi-pass membrane protein</topology>
    </subcellularLocation>
</comment>
<feature type="transmembrane region" description="Helical" evidence="6">
    <location>
        <begin position="79"/>
        <end position="98"/>
    </location>
</feature>
<feature type="transmembrane region" description="Helical" evidence="6">
    <location>
        <begin position="268"/>
        <end position="293"/>
    </location>
</feature>
<name>A0A0H1RGM5_9HYPH</name>
<keyword evidence="5 6" id="KW-0472">Membrane</keyword>
<dbReference type="PATRIC" id="fig|1225564.3.peg.4751"/>
<proteinExistence type="predicted"/>